<evidence type="ECO:0000313" key="9">
    <source>
        <dbReference type="Proteomes" id="UP000515153"/>
    </source>
</evidence>
<reference evidence="10" key="2">
    <citation type="submission" date="2019-10" db="EMBL/GenBank/DDBJ databases">
        <authorList>
            <consortium name="NCBI Genome Project"/>
        </authorList>
    </citation>
    <scope>NUCLEOTIDE SEQUENCE</scope>
    <source>
        <strain evidence="10">NI907</strain>
    </source>
</reference>
<dbReference type="Proteomes" id="UP000515153">
    <property type="component" value="Unplaced"/>
</dbReference>
<proteinExistence type="predicted"/>
<keyword evidence="3 7" id="KW-0812">Transmembrane</keyword>
<feature type="domain" description="SPX" evidence="8">
    <location>
        <begin position="1"/>
        <end position="160"/>
    </location>
</feature>
<evidence type="ECO:0000256" key="4">
    <source>
        <dbReference type="ARBA" id="ARBA00022989"/>
    </source>
</evidence>
<dbReference type="PANTHER" id="PTHR46140">
    <property type="entry name" value="VACUOLAR TRANSPORTER CHAPERONE 1-RELATED"/>
    <property type="match status" value="1"/>
</dbReference>
<dbReference type="AlphaFoldDB" id="A0A6P8B150"/>
<dbReference type="CDD" id="cd14474">
    <property type="entry name" value="SPX_YDR089W"/>
    <property type="match status" value="1"/>
</dbReference>
<sequence length="490" mass="55074">MKYGELLETESVPEWSLHNIDYNSLKNFVKVRTTKGQATAITIPGHQDAALRKFEEEFYTELCHQHARVGLFVTSKADELSRRLQHLSDCIHNTLRRCAQKQISPRRQRRLARYAQQASQCGEEIHDLERFVNAQVVAFRKILKKYKKWTGSQTLCARFRDSILSDPKSFTNRDFHQLQVQYDDLSSELLAITPQNLSRPDTPPSVDEAPTPVRRTSVQFQQDSLNQDRPPREPPVVSYWNEYDNGSDAGDDEGYTIYVDPDEETYLHFPGLSSLLHVLAMPVEKAKSILNLKAVDGERQPLLPNHVGNIAALRPDACHTGQTLYGTHSRPDTANQRDVSPMNTHTMSDGYSAEDEQNLDQISDDEFPRGYEARFAALPSINEQRIARYRERVLFWGSVGANVAALVLLGVASLLIMTGKHRLRVEVDAGVIVGVMASLAAACAALGMTLARNQDTISWINYLAVYLTFTVICVLNGMLLVLVMGNTVMA</sequence>
<dbReference type="KEGG" id="pgri:PgNI_07684"/>
<name>A0A6P8B150_PYRGI</name>
<evidence type="ECO:0000256" key="1">
    <source>
        <dbReference type="ARBA" id="ARBA00004128"/>
    </source>
</evidence>
<feature type="transmembrane region" description="Helical" evidence="7">
    <location>
        <begin position="393"/>
        <end position="417"/>
    </location>
</feature>
<dbReference type="GO" id="GO:0006799">
    <property type="term" value="P:polyphosphate biosynthetic process"/>
    <property type="evidence" value="ECO:0007669"/>
    <property type="project" value="UniProtKB-ARBA"/>
</dbReference>
<reference evidence="10" key="1">
    <citation type="journal article" date="2019" name="Mol. Biol. Evol.">
        <title>Blast fungal genomes show frequent chromosomal changes, gene gains and losses, and effector gene turnover.</title>
        <authorList>
            <person name="Gomez Luciano L.B."/>
            <person name="Jason Tsai I."/>
            <person name="Chuma I."/>
            <person name="Tosa Y."/>
            <person name="Chen Y.H."/>
            <person name="Li J.Y."/>
            <person name="Li M.Y."/>
            <person name="Jade Lu M.Y."/>
            <person name="Nakayashiki H."/>
            <person name="Li W.H."/>
        </authorList>
    </citation>
    <scope>NUCLEOTIDE SEQUENCE</scope>
    <source>
        <strain evidence="10">NI907</strain>
    </source>
</reference>
<dbReference type="InterPro" id="IPR004331">
    <property type="entry name" value="SPX_dom"/>
</dbReference>
<keyword evidence="2" id="KW-0926">Vacuole</keyword>
<keyword evidence="4 7" id="KW-1133">Transmembrane helix</keyword>
<evidence type="ECO:0000256" key="7">
    <source>
        <dbReference type="SAM" id="Phobius"/>
    </source>
</evidence>
<dbReference type="GO" id="GO:0005774">
    <property type="term" value="C:vacuolar membrane"/>
    <property type="evidence" value="ECO:0007669"/>
    <property type="project" value="UniProtKB-SubCell"/>
</dbReference>
<evidence type="ECO:0000256" key="3">
    <source>
        <dbReference type="ARBA" id="ARBA00022692"/>
    </source>
</evidence>
<evidence type="ECO:0000313" key="10">
    <source>
        <dbReference type="RefSeq" id="XP_030980882.1"/>
    </source>
</evidence>
<dbReference type="PROSITE" id="PS51382">
    <property type="entry name" value="SPX"/>
    <property type="match status" value="1"/>
</dbReference>
<dbReference type="RefSeq" id="XP_030980882.1">
    <property type="nucleotide sequence ID" value="XM_031127694.1"/>
</dbReference>
<organism evidence="9 10">
    <name type="scientific">Pyricularia grisea</name>
    <name type="common">Crabgrass-specific blast fungus</name>
    <name type="synonym">Magnaporthe grisea</name>
    <dbReference type="NCBI Taxonomy" id="148305"/>
    <lineage>
        <taxon>Eukaryota</taxon>
        <taxon>Fungi</taxon>
        <taxon>Dikarya</taxon>
        <taxon>Ascomycota</taxon>
        <taxon>Pezizomycotina</taxon>
        <taxon>Sordariomycetes</taxon>
        <taxon>Sordariomycetidae</taxon>
        <taxon>Magnaporthales</taxon>
        <taxon>Pyriculariaceae</taxon>
        <taxon>Pyricularia</taxon>
    </lineage>
</organism>
<dbReference type="InterPro" id="IPR051572">
    <property type="entry name" value="VTC_Complex_Subunit"/>
</dbReference>
<dbReference type="GeneID" id="41962603"/>
<gene>
    <name evidence="10" type="ORF">PgNI_07684</name>
</gene>
<comment type="subcellular location">
    <subcellularLocation>
        <location evidence="1">Vacuole membrane</location>
        <topology evidence="1">Multi-pass membrane protein</topology>
    </subcellularLocation>
</comment>
<keyword evidence="5 7" id="KW-0472">Membrane</keyword>
<accession>A0A6P8B150</accession>
<feature type="transmembrane region" description="Helical" evidence="7">
    <location>
        <begin position="429"/>
        <end position="451"/>
    </location>
</feature>
<evidence type="ECO:0000256" key="5">
    <source>
        <dbReference type="ARBA" id="ARBA00023136"/>
    </source>
</evidence>
<feature type="transmembrane region" description="Helical" evidence="7">
    <location>
        <begin position="463"/>
        <end position="484"/>
    </location>
</feature>
<evidence type="ECO:0000259" key="8">
    <source>
        <dbReference type="PROSITE" id="PS51382"/>
    </source>
</evidence>
<dbReference type="PANTHER" id="PTHR46140:SF1">
    <property type="entry name" value="VACUOLAR TRANSPORTER CHAPERONE COMPLEX SUBUNIT 4-RELATED"/>
    <property type="match status" value="1"/>
</dbReference>
<evidence type="ECO:0000256" key="6">
    <source>
        <dbReference type="SAM" id="MobiDB-lite"/>
    </source>
</evidence>
<protein>
    <recommendedName>
        <fullName evidence="8">SPX domain-containing protein</fullName>
    </recommendedName>
</protein>
<feature type="region of interest" description="Disordered" evidence="6">
    <location>
        <begin position="194"/>
        <end position="213"/>
    </location>
</feature>
<reference evidence="10" key="3">
    <citation type="submission" date="2025-08" db="UniProtKB">
        <authorList>
            <consortium name="RefSeq"/>
        </authorList>
    </citation>
    <scope>IDENTIFICATION</scope>
    <source>
        <strain evidence="10">NI907</strain>
    </source>
</reference>
<evidence type="ECO:0000256" key="2">
    <source>
        <dbReference type="ARBA" id="ARBA00022554"/>
    </source>
</evidence>
<dbReference type="OrthoDB" id="5588846at2759"/>
<keyword evidence="9" id="KW-1185">Reference proteome</keyword>